<evidence type="ECO:0000256" key="1">
    <source>
        <dbReference type="SAM" id="MobiDB-lite"/>
    </source>
</evidence>
<comment type="caution">
    <text evidence="2">The sequence shown here is derived from an EMBL/GenBank/DDBJ whole genome shotgun (WGS) entry which is preliminary data.</text>
</comment>
<feature type="compositionally biased region" description="Low complexity" evidence="1">
    <location>
        <begin position="213"/>
        <end position="239"/>
    </location>
</feature>
<dbReference type="EMBL" id="PGGS01000079">
    <property type="protein sequence ID" value="PNH09765.1"/>
    <property type="molecule type" value="Genomic_DNA"/>
</dbReference>
<dbReference type="OrthoDB" id="548216at2759"/>
<dbReference type="Proteomes" id="UP000236333">
    <property type="component" value="Unassembled WGS sequence"/>
</dbReference>
<organism evidence="2 3">
    <name type="scientific">Tetrabaena socialis</name>
    <dbReference type="NCBI Taxonomy" id="47790"/>
    <lineage>
        <taxon>Eukaryota</taxon>
        <taxon>Viridiplantae</taxon>
        <taxon>Chlorophyta</taxon>
        <taxon>core chlorophytes</taxon>
        <taxon>Chlorophyceae</taxon>
        <taxon>CS clade</taxon>
        <taxon>Chlamydomonadales</taxon>
        <taxon>Tetrabaenaceae</taxon>
        <taxon>Tetrabaena</taxon>
    </lineage>
</organism>
<feature type="region of interest" description="Disordered" evidence="1">
    <location>
        <begin position="132"/>
        <end position="268"/>
    </location>
</feature>
<evidence type="ECO:0000313" key="2">
    <source>
        <dbReference type="EMBL" id="PNH09765.1"/>
    </source>
</evidence>
<name>A0A2J8AB64_9CHLO</name>
<feature type="region of interest" description="Disordered" evidence="1">
    <location>
        <begin position="94"/>
        <end position="119"/>
    </location>
</feature>
<sequence length="697" mass="69876">MDAEAEFSDVEFDDLLHAFAEVDDLLVGTDWMHADPDTTSPAFPFVFGTGGSMAPGVTAQHADPILQAQPPTGGPVPPPAVSYEEHVLQLLQPHPQQQQVHSNQQQQQHPHAPPYQQQLQQLHQQPLPYLVELPSSSQGHSHSHTHANSYIHQPPSSLQRPSLDASTGTHGASGQFAGSTGSAAVYGHGNGGGGQRGSADADRDAVCSSWSRAASAAAPEPGPAPAEAGAPPAGAWPPGLVVTTGHAGTLTWSTAPGPGSGQGSGLAAGAGLPGAAQLGQGLAVGQARPLGSGIGAGAGAGMVAPTAAEVLWPGAAAQPQLPGAAGAGAYLGTAGSGAGAMSSGGASSGAPSYSGGPAGPPLAALQPSAAQRPAGAAAAAAPSLLLQELVAEAGLGEWAASALSWPPPGPGHSAEELLAGMDLRFGRMVFDLSVSLAAVEAAGPAQGGAGAGAAYLQGVPIGLQPHPVGAPSSGGGAGGFAGAMDASTADRGGGAACAGAELAAAAGYGATGSSPLALLRTQMSLFRQVMRYLGLMNDDIARFVDTTLSGETLPPQPGHHERVVAALGLSQAQLADAAALHACTQEWLGRIYTERRSVSAALSQLLTVNRYGGAYAETVSQYGTDAAIIHKMQANVKREKILVVLAAEVFCCHILTDIQWARAIVFSRPYVYDTRELIRVAAQLHAATARGLPLALT</sequence>
<feature type="compositionally biased region" description="Polar residues" evidence="1">
    <location>
        <begin position="147"/>
        <end position="180"/>
    </location>
</feature>
<dbReference type="AlphaFoldDB" id="A0A2J8AB64"/>
<evidence type="ECO:0000313" key="3">
    <source>
        <dbReference type="Proteomes" id="UP000236333"/>
    </source>
</evidence>
<feature type="compositionally biased region" description="Gly residues" evidence="1">
    <location>
        <begin position="258"/>
        <end position="268"/>
    </location>
</feature>
<gene>
    <name evidence="2" type="ORF">TSOC_003576</name>
</gene>
<protein>
    <submittedName>
        <fullName evidence="2">Uncharacterized protein</fullName>
    </submittedName>
</protein>
<reference evidence="2 3" key="1">
    <citation type="journal article" date="2017" name="Mol. Biol. Evol.">
        <title>The 4-celled Tetrabaena socialis nuclear genome reveals the essential components for genetic control of cell number at the origin of multicellularity in the volvocine lineage.</title>
        <authorList>
            <person name="Featherston J."/>
            <person name="Arakaki Y."/>
            <person name="Hanschen E.R."/>
            <person name="Ferris P.J."/>
            <person name="Michod R.E."/>
            <person name="Olson B.J.S.C."/>
            <person name="Nozaki H."/>
            <person name="Durand P.M."/>
        </authorList>
    </citation>
    <scope>NUCLEOTIDE SEQUENCE [LARGE SCALE GENOMIC DNA]</scope>
    <source>
        <strain evidence="2 3">NIES-571</strain>
    </source>
</reference>
<accession>A0A2J8AB64</accession>
<proteinExistence type="predicted"/>
<keyword evidence="3" id="KW-1185">Reference proteome</keyword>